<accession>A0AAJ5RMI8</accession>
<protein>
    <submittedName>
        <fullName evidence="1">Major capsid protein</fullName>
    </submittedName>
</protein>
<dbReference type="Gene3D" id="3.15.30.10">
    <property type="entry name" value="putative capsid protein of prophage domain like"/>
    <property type="match status" value="1"/>
</dbReference>
<sequence>MKKQLIMNLQHFADILEVFTKKDILDYTRNRAYPEMLGDTLFPSRKTQSLELDQINAGSMTPVIASVSAFDSEAEIGSREASAQTLELALIKRKMQIKEKDLIALQNPRTPQEGEYLQGRVYNDIDTLVQGVQARAEKMTMEMLSTGKITIKGNGLDANLDYSVDKKHQAALSGAESWTNDASDPIKNLEDWSDSLDVAPTRVLTSNKILRIFMRHPKVIAAIFGKDSGRTIGMADLDSFMQAHGLPVIRTYDNKYKTQDKNGKYISERYFPENSFVMMNDDLLGEKVWGPTPEEIALTGAGDIESSMIGNVYTGIYRSTIDPVGTWTKASGLMIPSFAAVDEVFQATIDLTK</sequence>
<keyword evidence="1" id="KW-0614">Plasmid</keyword>
<gene>
    <name evidence="1" type="ORF">PSR33_09705</name>
</gene>
<geneLocation type="plasmid" evidence="1 2">
    <name>p1_CACC879</name>
</geneLocation>
<dbReference type="Pfam" id="PF03864">
    <property type="entry name" value="Phage_cap_E"/>
    <property type="match status" value="1"/>
</dbReference>
<dbReference type="AlphaFoldDB" id="A0AAJ5RMI8"/>
<proteinExistence type="predicted"/>
<name>A0AAJ5RMI8_LATCU</name>
<evidence type="ECO:0000313" key="2">
    <source>
        <dbReference type="Proteomes" id="UP001215533"/>
    </source>
</evidence>
<dbReference type="EMBL" id="CP117684">
    <property type="protein sequence ID" value="WDC92824.1"/>
    <property type="molecule type" value="Genomic_DNA"/>
</dbReference>
<dbReference type="Gene3D" id="3.30.1930.10">
    <property type="entry name" value="capsid protein of prophage domain"/>
    <property type="match status" value="1"/>
</dbReference>
<dbReference type="Proteomes" id="UP001215533">
    <property type="component" value="Plasmid p1_CACC879"/>
</dbReference>
<organism evidence="1 2">
    <name type="scientific">Latilactobacillus curvatus</name>
    <name type="common">Lactobacillus curvatus</name>
    <dbReference type="NCBI Taxonomy" id="28038"/>
    <lineage>
        <taxon>Bacteria</taxon>
        <taxon>Bacillati</taxon>
        <taxon>Bacillota</taxon>
        <taxon>Bacilli</taxon>
        <taxon>Lactobacillales</taxon>
        <taxon>Lactobacillaceae</taxon>
        <taxon>Latilactobacillus</taxon>
    </lineage>
</organism>
<evidence type="ECO:0000313" key="1">
    <source>
        <dbReference type="EMBL" id="WDC92824.1"/>
    </source>
</evidence>
<dbReference type="InterPro" id="IPR005564">
    <property type="entry name" value="Major_capsid_GpE"/>
</dbReference>
<reference evidence="1" key="1">
    <citation type="submission" date="2023-02" db="EMBL/GenBank/DDBJ databases">
        <title>Complete genome sequence of Lactobacillus curvatus CACC879 isolated from Pig feces.</title>
        <authorList>
            <person name="Park S."/>
            <person name="Park M.A."/>
            <person name="Kim D.-H."/>
            <person name="Kim Y."/>
        </authorList>
    </citation>
    <scope>NUCLEOTIDE SEQUENCE</scope>
    <source>
        <strain evidence="1">Curvatus</strain>
        <plasmid evidence="1">p1_CACC879</plasmid>
    </source>
</reference>